<proteinExistence type="predicted"/>
<evidence type="ECO:0000256" key="8">
    <source>
        <dbReference type="ARBA" id="ARBA00023242"/>
    </source>
</evidence>
<protein>
    <submittedName>
        <fullName evidence="13">C2H2-type domain-containing protein</fullName>
    </submittedName>
</protein>
<name>A0A914I1P6_GLORO</name>
<evidence type="ECO:0000256" key="4">
    <source>
        <dbReference type="ARBA" id="ARBA00022771"/>
    </source>
</evidence>
<keyword evidence="8" id="KW-0539">Nucleus</keyword>
<evidence type="ECO:0000313" key="12">
    <source>
        <dbReference type="Proteomes" id="UP000887572"/>
    </source>
</evidence>
<feature type="region of interest" description="Disordered" evidence="10">
    <location>
        <begin position="289"/>
        <end position="318"/>
    </location>
</feature>
<evidence type="ECO:0000256" key="2">
    <source>
        <dbReference type="ARBA" id="ARBA00022723"/>
    </source>
</evidence>
<dbReference type="InterPro" id="IPR013087">
    <property type="entry name" value="Znf_C2H2_type"/>
</dbReference>
<dbReference type="PROSITE" id="PS00028">
    <property type="entry name" value="ZINC_FINGER_C2H2_1"/>
    <property type="match status" value="4"/>
</dbReference>
<feature type="domain" description="C2H2-type" evidence="11">
    <location>
        <begin position="117"/>
        <end position="144"/>
    </location>
</feature>
<dbReference type="Pfam" id="PF00096">
    <property type="entry name" value="zf-C2H2"/>
    <property type="match status" value="3"/>
</dbReference>
<accession>A0A914I1P6</accession>
<feature type="compositionally biased region" description="Low complexity" evidence="10">
    <location>
        <begin position="289"/>
        <end position="310"/>
    </location>
</feature>
<dbReference type="SUPFAM" id="SSF57667">
    <property type="entry name" value="beta-beta-alpha zinc fingers"/>
    <property type="match status" value="2"/>
</dbReference>
<evidence type="ECO:0000256" key="9">
    <source>
        <dbReference type="PROSITE-ProRule" id="PRU00042"/>
    </source>
</evidence>
<feature type="domain" description="C2H2-type" evidence="11">
    <location>
        <begin position="145"/>
        <end position="172"/>
    </location>
</feature>
<keyword evidence="5" id="KW-0862">Zinc</keyword>
<reference evidence="13" key="1">
    <citation type="submission" date="2022-11" db="UniProtKB">
        <authorList>
            <consortium name="WormBaseParasite"/>
        </authorList>
    </citation>
    <scope>IDENTIFICATION</scope>
</reference>
<sequence length="318" mass="35657">MAFRCDCCMFTYDNVGLLCNHLRAATDQCSSSSLSPHVTHAFVCTLCAVSSSAPCAAAAFAGARAFADHLDAAHADTAAVLPRTALAQPRIDEATVSSAGGKALRKTAADADEATLLHCTHCARPFKRAWDLKRHLRTHTDERPFVCDACGRRFRLRTTLADHWRTHEEAETHATQFQCSACAKRFLSRSALKLHMRTHTGEAPFRCPERSCSRTFRTKKLMLTHRRNDHCSELQQLFDEEQEEDAAQRFEREATCAFVALARLNRRTANRGGPAATVINRSEQSAFSNFQRHNHQQQQQHQSQHSNVQQELNHGSCR</sequence>
<dbReference type="GO" id="GO:0006357">
    <property type="term" value="P:regulation of transcription by RNA polymerase II"/>
    <property type="evidence" value="ECO:0007669"/>
    <property type="project" value="TreeGrafter"/>
</dbReference>
<dbReference type="PANTHER" id="PTHR46179:SF13">
    <property type="entry name" value="C2H2-TYPE DOMAIN-CONTAINING PROTEIN"/>
    <property type="match status" value="1"/>
</dbReference>
<evidence type="ECO:0000256" key="1">
    <source>
        <dbReference type="ARBA" id="ARBA00004123"/>
    </source>
</evidence>
<dbReference type="GO" id="GO:0005634">
    <property type="term" value="C:nucleus"/>
    <property type="evidence" value="ECO:0007669"/>
    <property type="project" value="UniProtKB-SubCell"/>
</dbReference>
<dbReference type="FunFam" id="3.30.160.60:FF:001818">
    <property type="entry name" value="GDNF-inducible zinc finger protein 1 isoform X1"/>
    <property type="match status" value="1"/>
</dbReference>
<dbReference type="GO" id="GO:0008270">
    <property type="term" value="F:zinc ion binding"/>
    <property type="evidence" value="ECO:0007669"/>
    <property type="project" value="UniProtKB-KW"/>
</dbReference>
<evidence type="ECO:0000256" key="7">
    <source>
        <dbReference type="ARBA" id="ARBA00023163"/>
    </source>
</evidence>
<evidence type="ECO:0000256" key="5">
    <source>
        <dbReference type="ARBA" id="ARBA00022833"/>
    </source>
</evidence>
<dbReference type="PROSITE" id="PS50157">
    <property type="entry name" value="ZINC_FINGER_C2H2_2"/>
    <property type="match status" value="4"/>
</dbReference>
<keyword evidence="4 9" id="KW-0863">Zinc-finger</keyword>
<dbReference type="AlphaFoldDB" id="A0A914I1P6"/>
<keyword evidence="7" id="KW-0804">Transcription</keyword>
<evidence type="ECO:0000256" key="6">
    <source>
        <dbReference type="ARBA" id="ARBA00023015"/>
    </source>
</evidence>
<keyword evidence="3" id="KW-0677">Repeat</keyword>
<dbReference type="PANTHER" id="PTHR46179">
    <property type="entry name" value="ZINC FINGER PROTEIN"/>
    <property type="match status" value="1"/>
</dbReference>
<organism evidence="12 13">
    <name type="scientific">Globodera rostochiensis</name>
    <name type="common">Golden nematode worm</name>
    <name type="synonym">Heterodera rostochiensis</name>
    <dbReference type="NCBI Taxonomy" id="31243"/>
    <lineage>
        <taxon>Eukaryota</taxon>
        <taxon>Metazoa</taxon>
        <taxon>Ecdysozoa</taxon>
        <taxon>Nematoda</taxon>
        <taxon>Chromadorea</taxon>
        <taxon>Rhabditida</taxon>
        <taxon>Tylenchina</taxon>
        <taxon>Tylenchomorpha</taxon>
        <taxon>Tylenchoidea</taxon>
        <taxon>Heteroderidae</taxon>
        <taxon>Heteroderinae</taxon>
        <taxon>Globodera</taxon>
    </lineage>
</organism>
<keyword evidence="12" id="KW-1185">Reference proteome</keyword>
<dbReference type="InterPro" id="IPR051061">
    <property type="entry name" value="Zinc_finger_trans_reg"/>
</dbReference>
<comment type="subcellular location">
    <subcellularLocation>
        <location evidence="1">Nucleus</location>
    </subcellularLocation>
</comment>
<dbReference type="Proteomes" id="UP000887572">
    <property type="component" value="Unplaced"/>
</dbReference>
<keyword evidence="2" id="KW-0479">Metal-binding</keyword>
<evidence type="ECO:0000259" key="11">
    <source>
        <dbReference type="PROSITE" id="PS50157"/>
    </source>
</evidence>
<evidence type="ECO:0000256" key="10">
    <source>
        <dbReference type="SAM" id="MobiDB-lite"/>
    </source>
</evidence>
<feature type="domain" description="C2H2-type" evidence="11">
    <location>
        <begin position="177"/>
        <end position="204"/>
    </location>
</feature>
<keyword evidence="6" id="KW-0805">Transcription regulation</keyword>
<dbReference type="InterPro" id="IPR036236">
    <property type="entry name" value="Znf_C2H2_sf"/>
</dbReference>
<evidence type="ECO:0000313" key="13">
    <source>
        <dbReference type="WBParaSite" id="Gr19_v10_g6493.t1"/>
    </source>
</evidence>
<dbReference type="SMART" id="SM00355">
    <property type="entry name" value="ZnF_C2H2"/>
    <property type="match status" value="6"/>
</dbReference>
<dbReference type="FunFam" id="3.30.160.60:FF:001666">
    <property type="entry name" value="MDS1 and EVI1 complex locus"/>
    <property type="match status" value="1"/>
</dbReference>
<dbReference type="WBParaSite" id="Gr19_v10_g6493.t1">
    <property type="protein sequence ID" value="Gr19_v10_g6493.t1"/>
    <property type="gene ID" value="Gr19_v10_g6493"/>
</dbReference>
<evidence type="ECO:0000256" key="3">
    <source>
        <dbReference type="ARBA" id="ARBA00022737"/>
    </source>
</evidence>
<dbReference type="Gene3D" id="3.30.160.60">
    <property type="entry name" value="Classic Zinc Finger"/>
    <property type="match status" value="4"/>
</dbReference>
<feature type="domain" description="C2H2-type" evidence="11">
    <location>
        <begin position="205"/>
        <end position="235"/>
    </location>
</feature>